<dbReference type="Gene3D" id="3.40.50.300">
    <property type="entry name" value="P-loop containing nucleotide triphosphate hydrolases"/>
    <property type="match status" value="1"/>
</dbReference>
<dbReference type="Pfam" id="PF00004">
    <property type="entry name" value="AAA"/>
    <property type="match status" value="1"/>
</dbReference>
<dbReference type="GO" id="GO:0000731">
    <property type="term" value="P:DNA synthesis involved in DNA repair"/>
    <property type="evidence" value="ECO:0007669"/>
    <property type="project" value="TreeGrafter"/>
</dbReference>
<gene>
    <name evidence="7" type="ORF">COX64_02315</name>
</gene>
<dbReference type="InterPro" id="IPR021886">
    <property type="entry name" value="MgsA_C"/>
</dbReference>
<evidence type="ECO:0000313" key="8">
    <source>
        <dbReference type="Proteomes" id="UP000228952"/>
    </source>
</evidence>
<protein>
    <submittedName>
        <fullName evidence="7">AAA family ATPase</fullName>
    </submittedName>
</protein>
<comment type="function">
    <text evidence="1">DNA-dependent ATPase that plays important roles in cellular responses to stalled DNA replication processes.</text>
</comment>
<dbReference type="SUPFAM" id="SSF48019">
    <property type="entry name" value="post-AAA+ oligomerization domain-like"/>
    <property type="match status" value="1"/>
</dbReference>
<dbReference type="GO" id="GO:0003677">
    <property type="term" value="F:DNA binding"/>
    <property type="evidence" value="ECO:0007669"/>
    <property type="project" value="InterPro"/>
</dbReference>
<dbReference type="FunFam" id="1.20.272.10:FF:000001">
    <property type="entry name" value="Putative AAA family ATPase"/>
    <property type="match status" value="1"/>
</dbReference>
<keyword evidence="4" id="KW-0547">Nucleotide-binding</keyword>
<dbReference type="PANTHER" id="PTHR13779:SF7">
    <property type="entry name" value="ATPASE WRNIP1"/>
    <property type="match status" value="1"/>
</dbReference>
<dbReference type="SUPFAM" id="SSF52540">
    <property type="entry name" value="P-loop containing nucleoside triphosphate hydrolases"/>
    <property type="match status" value="1"/>
</dbReference>
<reference evidence="8" key="1">
    <citation type="submission" date="2017-09" db="EMBL/GenBank/DDBJ databases">
        <title>Depth-based differentiation of microbial function through sediment-hosted aquifers and enrichment of novel symbionts in the deep terrestrial subsurface.</title>
        <authorList>
            <person name="Probst A.J."/>
            <person name="Ladd B."/>
            <person name="Jarett J.K."/>
            <person name="Geller-Mcgrath D.E."/>
            <person name="Sieber C.M.K."/>
            <person name="Emerson J.B."/>
            <person name="Anantharaman K."/>
            <person name="Thomas B.C."/>
            <person name="Malmstrom R."/>
            <person name="Stieglmeier M."/>
            <person name="Klingl A."/>
            <person name="Woyke T."/>
            <person name="Ryan C.M."/>
            <person name="Banfield J.F."/>
        </authorList>
    </citation>
    <scope>NUCLEOTIDE SEQUENCE [LARGE SCALE GENOMIC DNA]</scope>
</reference>
<dbReference type="GO" id="GO:0017116">
    <property type="term" value="F:single-stranded DNA helicase activity"/>
    <property type="evidence" value="ECO:0007669"/>
    <property type="project" value="TreeGrafter"/>
</dbReference>
<dbReference type="GO" id="GO:0006310">
    <property type="term" value="P:DNA recombination"/>
    <property type="evidence" value="ECO:0007669"/>
    <property type="project" value="InterPro"/>
</dbReference>
<dbReference type="InterPro" id="IPR032423">
    <property type="entry name" value="AAA_assoc_2"/>
</dbReference>
<dbReference type="FunFam" id="3.40.50.300:FF:000137">
    <property type="entry name" value="Replication-associated recombination protein A"/>
    <property type="match status" value="1"/>
</dbReference>
<sequence length="396" mass="44173">MDQPLAFRMRPISLDEFVGQHDIVGEKGPLKSFIESGSIPSMVFWGPPGSGKTTLAEIIAQTVQADFHRLSAVTEGKDALKKIIEIARVNAEINKKTILFIDEIHRWNKAQQDALLPFVEQGIVTLIGATTENPSFTVISPLLSRSRVFIFKEHTVADIKTRLLKACALLNVATTDELLTYIAELANGDMRFALTSFELAAQLAGKKKLTKEIIEAAMQKFLRYDKLGEEHYNIISAVHKSLRTSNPSAAVYWIVRMLAAGEDPLYIARRLVRFASEDIGNAQPNALLLANQVFETCKTLGMPECGVALVQLAEYLAKAPKNNSAYVAYQKATEDIKKFGNLPVPLHFRNAPTKFMKEIGYGKGYQYDHDVAGKKADQECFPDELKGQNYYEETQR</sequence>
<dbReference type="CDD" id="cd18139">
    <property type="entry name" value="HLD_clamp_RarA"/>
    <property type="match status" value="1"/>
</dbReference>
<dbReference type="InterPro" id="IPR003959">
    <property type="entry name" value="ATPase_AAA_core"/>
</dbReference>
<dbReference type="GO" id="GO:0009378">
    <property type="term" value="F:four-way junction helicase activity"/>
    <property type="evidence" value="ECO:0007669"/>
    <property type="project" value="InterPro"/>
</dbReference>
<dbReference type="EMBL" id="PFQB01000055">
    <property type="protein sequence ID" value="PJA14306.1"/>
    <property type="molecule type" value="Genomic_DNA"/>
</dbReference>
<dbReference type="PANTHER" id="PTHR13779">
    <property type="entry name" value="WERNER HELICASE-INTERACTING PROTEIN 1 FAMILY MEMBER"/>
    <property type="match status" value="1"/>
</dbReference>
<evidence type="ECO:0000256" key="3">
    <source>
        <dbReference type="ARBA" id="ARBA00022705"/>
    </source>
</evidence>
<dbReference type="CDD" id="cd00009">
    <property type="entry name" value="AAA"/>
    <property type="match status" value="1"/>
</dbReference>
<dbReference type="Gene3D" id="1.10.8.60">
    <property type="match status" value="1"/>
</dbReference>
<dbReference type="Proteomes" id="UP000228952">
    <property type="component" value="Unassembled WGS sequence"/>
</dbReference>
<dbReference type="AlphaFoldDB" id="A0A2M7W229"/>
<proteinExistence type="inferred from homology"/>
<dbReference type="Gene3D" id="1.20.272.10">
    <property type="match status" value="1"/>
</dbReference>
<accession>A0A2M7W229</accession>
<dbReference type="Gene3D" id="1.10.3710.10">
    <property type="entry name" value="DNA polymerase III clamp loader subunits, C-terminal domain"/>
    <property type="match status" value="1"/>
</dbReference>
<evidence type="ECO:0000256" key="2">
    <source>
        <dbReference type="ARBA" id="ARBA00008959"/>
    </source>
</evidence>
<comment type="caution">
    <text evidence="7">The sequence shown here is derived from an EMBL/GenBank/DDBJ whole genome shotgun (WGS) entry which is preliminary data.</text>
</comment>
<keyword evidence="3" id="KW-0235">DNA replication</keyword>
<dbReference type="InterPro" id="IPR051314">
    <property type="entry name" value="AAA_ATPase_RarA/MGS1/WRNIP1"/>
</dbReference>
<dbReference type="Pfam" id="PF12002">
    <property type="entry name" value="MgsA_C"/>
    <property type="match status" value="1"/>
</dbReference>
<feature type="domain" description="AAA+ ATPase" evidence="6">
    <location>
        <begin position="38"/>
        <end position="154"/>
    </location>
</feature>
<name>A0A2M7W229_9BACT</name>
<dbReference type="InterPro" id="IPR008921">
    <property type="entry name" value="DNA_pol3_clamp-load_cplx_C"/>
</dbReference>
<evidence type="ECO:0000256" key="4">
    <source>
        <dbReference type="ARBA" id="ARBA00022741"/>
    </source>
</evidence>
<dbReference type="GO" id="GO:0005524">
    <property type="term" value="F:ATP binding"/>
    <property type="evidence" value="ECO:0007669"/>
    <property type="project" value="UniProtKB-KW"/>
</dbReference>
<comment type="similarity">
    <text evidence="2">Belongs to the AAA ATPase family. RarA/MGS1/WRNIP1 subfamily.</text>
</comment>
<evidence type="ECO:0000313" key="7">
    <source>
        <dbReference type="EMBL" id="PJA14306.1"/>
    </source>
</evidence>
<dbReference type="InterPro" id="IPR027417">
    <property type="entry name" value="P-loop_NTPase"/>
</dbReference>
<keyword evidence="5" id="KW-0067">ATP-binding</keyword>
<evidence type="ECO:0000259" key="6">
    <source>
        <dbReference type="SMART" id="SM00382"/>
    </source>
</evidence>
<evidence type="ECO:0000256" key="5">
    <source>
        <dbReference type="ARBA" id="ARBA00022840"/>
    </source>
</evidence>
<dbReference type="Pfam" id="PF16193">
    <property type="entry name" value="AAA_assoc_2"/>
    <property type="match status" value="1"/>
</dbReference>
<evidence type="ECO:0000256" key="1">
    <source>
        <dbReference type="ARBA" id="ARBA00002393"/>
    </source>
</evidence>
<organism evidence="7 8">
    <name type="scientific">Candidatus Dojkabacteria bacterium CG_4_10_14_0_2_um_filter_Dojkabacteria_WS6_41_15</name>
    <dbReference type="NCBI Taxonomy" id="2014249"/>
    <lineage>
        <taxon>Bacteria</taxon>
        <taxon>Candidatus Dojkabacteria</taxon>
    </lineage>
</organism>
<dbReference type="GO" id="GO:0008047">
    <property type="term" value="F:enzyme activator activity"/>
    <property type="evidence" value="ECO:0007669"/>
    <property type="project" value="TreeGrafter"/>
</dbReference>
<dbReference type="GO" id="GO:0006261">
    <property type="term" value="P:DNA-templated DNA replication"/>
    <property type="evidence" value="ECO:0007669"/>
    <property type="project" value="TreeGrafter"/>
</dbReference>
<dbReference type="SMART" id="SM00382">
    <property type="entry name" value="AAA"/>
    <property type="match status" value="1"/>
</dbReference>
<dbReference type="InterPro" id="IPR003593">
    <property type="entry name" value="AAA+_ATPase"/>
</dbReference>